<dbReference type="GeneID" id="20673182"/>
<dbReference type="InParanoid" id="W4KM01"/>
<accession>W4KM01</accession>
<evidence type="ECO:0000313" key="2">
    <source>
        <dbReference type="EMBL" id="ETW86395.1"/>
    </source>
</evidence>
<dbReference type="HOGENOM" id="CLU_2794243_0_0_1"/>
<reference evidence="2 3" key="1">
    <citation type="journal article" date="2012" name="New Phytol.">
        <title>Insight into trade-off between wood decay and parasitism from the genome of a fungal forest pathogen.</title>
        <authorList>
            <person name="Olson A."/>
            <person name="Aerts A."/>
            <person name="Asiegbu F."/>
            <person name="Belbahri L."/>
            <person name="Bouzid O."/>
            <person name="Broberg A."/>
            <person name="Canback B."/>
            <person name="Coutinho P.M."/>
            <person name="Cullen D."/>
            <person name="Dalman K."/>
            <person name="Deflorio G."/>
            <person name="van Diepen L.T."/>
            <person name="Dunand C."/>
            <person name="Duplessis S."/>
            <person name="Durling M."/>
            <person name="Gonthier P."/>
            <person name="Grimwood J."/>
            <person name="Fossdal C.G."/>
            <person name="Hansson D."/>
            <person name="Henrissat B."/>
            <person name="Hietala A."/>
            <person name="Himmelstrand K."/>
            <person name="Hoffmeister D."/>
            <person name="Hogberg N."/>
            <person name="James T.Y."/>
            <person name="Karlsson M."/>
            <person name="Kohler A."/>
            <person name="Kues U."/>
            <person name="Lee Y.H."/>
            <person name="Lin Y.C."/>
            <person name="Lind M."/>
            <person name="Lindquist E."/>
            <person name="Lombard V."/>
            <person name="Lucas S."/>
            <person name="Lunden K."/>
            <person name="Morin E."/>
            <person name="Murat C."/>
            <person name="Park J."/>
            <person name="Raffaello T."/>
            <person name="Rouze P."/>
            <person name="Salamov A."/>
            <person name="Schmutz J."/>
            <person name="Solheim H."/>
            <person name="Stahlberg J."/>
            <person name="Velez H."/>
            <person name="de Vries R.P."/>
            <person name="Wiebenga A."/>
            <person name="Woodward S."/>
            <person name="Yakovlev I."/>
            <person name="Garbelotto M."/>
            <person name="Martin F."/>
            <person name="Grigoriev I.V."/>
            <person name="Stenlid J."/>
        </authorList>
    </citation>
    <scope>NUCLEOTIDE SEQUENCE [LARGE SCALE GENOMIC DNA]</scope>
    <source>
        <strain evidence="2 3">TC 32-1</strain>
    </source>
</reference>
<name>W4KM01_HETIT</name>
<evidence type="ECO:0000256" key="1">
    <source>
        <dbReference type="SAM" id="MobiDB-lite"/>
    </source>
</evidence>
<organism evidence="2 3">
    <name type="scientific">Heterobasidion irregulare (strain TC 32-1)</name>
    <dbReference type="NCBI Taxonomy" id="747525"/>
    <lineage>
        <taxon>Eukaryota</taxon>
        <taxon>Fungi</taxon>
        <taxon>Dikarya</taxon>
        <taxon>Basidiomycota</taxon>
        <taxon>Agaricomycotina</taxon>
        <taxon>Agaricomycetes</taxon>
        <taxon>Russulales</taxon>
        <taxon>Bondarzewiaceae</taxon>
        <taxon>Heterobasidion</taxon>
        <taxon>Heterobasidion annosum species complex</taxon>
    </lineage>
</organism>
<sequence>MNSDSRASPKRAPAPHWAISMRGLERLDSALSRLVPSLASIGSDSYRSAHRTPVRRIQFGDQDTPSPG</sequence>
<gene>
    <name evidence="2" type="ORF">HETIRDRAFT_414505</name>
</gene>
<dbReference type="AlphaFoldDB" id="W4KM01"/>
<dbReference type="Proteomes" id="UP000030671">
    <property type="component" value="Unassembled WGS sequence"/>
</dbReference>
<dbReference type="RefSeq" id="XP_009543137.1">
    <property type="nucleotide sequence ID" value="XM_009544842.1"/>
</dbReference>
<evidence type="ECO:0000313" key="3">
    <source>
        <dbReference type="Proteomes" id="UP000030671"/>
    </source>
</evidence>
<proteinExistence type="predicted"/>
<dbReference type="EMBL" id="KI925455">
    <property type="protein sequence ID" value="ETW86395.1"/>
    <property type="molecule type" value="Genomic_DNA"/>
</dbReference>
<feature type="region of interest" description="Disordered" evidence="1">
    <location>
        <begin position="42"/>
        <end position="68"/>
    </location>
</feature>
<protein>
    <submittedName>
        <fullName evidence="2">Uncharacterized protein</fullName>
    </submittedName>
</protein>
<dbReference type="KEGG" id="hir:HETIRDRAFT_414505"/>
<keyword evidence="3" id="KW-1185">Reference proteome</keyword>